<protein>
    <recommendedName>
        <fullName evidence="3">Short-chain dehydrogenase/reductase SDR</fullName>
    </recommendedName>
</protein>
<dbReference type="SUPFAM" id="SSF51735">
    <property type="entry name" value="NAD(P)-binding Rossmann-fold domains"/>
    <property type="match status" value="1"/>
</dbReference>
<feature type="non-terminal residue" evidence="2">
    <location>
        <position position="1"/>
    </location>
</feature>
<dbReference type="PRINTS" id="PR00081">
    <property type="entry name" value="GDHRDH"/>
</dbReference>
<name>X0ZJM1_9ZZZZ</name>
<dbReference type="InterPro" id="IPR050259">
    <property type="entry name" value="SDR"/>
</dbReference>
<reference evidence="2" key="1">
    <citation type="journal article" date="2014" name="Front. Microbiol.">
        <title>High frequency of phylogenetically diverse reductive dehalogenase-homologous genes in deep subseafloor sedimentary metagenomes.</title>
        <authorList>
            <person name="Kawai M."/>
            <person name="Futagami T."/>
            <person name="Toyoda A."/>
            <person name="Takaki Y."/>
            <person name="Nishi S."/>
            <person name="Hori S."/>
            <person name="Arai W."/>
            <person name="Tsubouchi T."/>
            <person name="Morono Y."/>
            <person name="Uchiyama I."/>
            <person name="Ito T."/>
            <person name="Fujiyama A."/>
            <person name="Inagaki F."/>
            <person name="Takami H."/>
        </authorList>
    </citation>
    <scope>NUCLEOTIDE SEQUENCE</scope>
    <source>
        <strain evidence="2">Expedition CK06-06</strain>
    </source>
</reference>
<dbReference type="InterPro" id="IPR002347">
    <property type="entry name" value="SDR_fam"/>
</dbReference>
<dbReference type="PANTHER" id="PTHR42879">
    <property type="entry name" value="3-OXOACYL-(ACYL-CARRIER-PROTEIN) REDUCTASE"/>
    <property type="match status" value="1"/>
</dbReference>
<sequence length="100" mass="10998">EVFPVVADVTQPEDIQRLVTNVEEQFGQIDILVSNAGGPPTGTFLDFDDAAWEAALRLNLMSTIRLCRAVLPGMRARGWGRIVNITSASVKQPMKGEFRP</sequence>
<dbReference type="InterPro" id="IPR036291">
    <property type="entry name" value="NAD(P)-bd_dom_sf"/>
</dbReference>
<evidence type="ECO:0008006" key="3">
    <source>
        <dbReference type="Google" id="ProtNLM"/>
    </source>
</evidence>
<evidence type="ECO:0000313" key="2">
    <source>
        <dbReference type="EMBL" id="GAG48486.1"/>
    </source>
</evidence>
<dbReference type="Gene3D" id="3.40.50.720">
    <property type="entry name" value="NAD(P)-binding Rossmann-like Domain"/>
    <property type="match status" value="1"/>
</dbReference>
<organism evidence="2">
    <name type="scientific">marine sediment metagenome</name>
    <dbReference type="NCBI Taxonomy" id="412755"/>
    <lineage>
        <taxon>unclassified sequences</taxon>
        <taxon>metagenomes</taxon>
        <taxon>ecological metagenomes</taxon>
    </lineage>
</organism>
<dbReference type="EMBL" id="BARS01058445">
    <property type="protein sequence ID" value="GAG48486.1"/>
    <property type="molecule type" value="Genomic_DNA"/>
</dbReference>
<dbReference type="AlphaFoldDB" id="X0ZJM1"/>
<evidence type="ECO:0000256" key="1">
    <source>
        <dbReference type="ARBA" id="ARBA00006484"/>
    </source>
</evidence>
<comment type="similarity">
    <text evidence="1">Belongs to the short-chain dehydrogenases/reductases (SDR) family.</text>
</comment>
<proteinExistence type="inferred from homology"/>
<accession>X0ZJM1</accession>
<dbReference type="Pfam" id="PF00106">
    <property type="entry name" value="adh_short"/>
    <property type="match status" value="1"/>
</dbReference>
<dbReference type="PANTHER" id="PTHR42879:SF6">
    <property type="entry name" value="NADPH-DEPENDENT REDUCTASE BACG"/>
    <property type="match status" value="1"/>
</dbReference>
<feature type="non-terminal residue" evidence="2">
    <location>
        <position position="100"/>
    </location>
</feature>
<gene>
    <name evidence="2" type="ORF">S01H1_85229</name>
</gene>
<comment type="caution">
    <text evidence="2">The sequence shown here is derived from an EMBL/GenBank/DDBJ whole genome shotgun (WGS) entry which is preliminary data.</text>
</comment>